<feature type="non-terminal residue" evidence="1">
    <location>
        <position position="254"/>
    </location>
</feature>
<reference evidence="1" key="1">
    <citation type="journal article" date="2012" name="PLoS ONE">
        <title>Gene sets for utilization of primary and secondary nutrition supplies in the distal gut of endangered iberian lynx.</title>
        <authorList>
            <person name="Alcaide M."/>
            <person name="Messina E."/>
            <person name="Richter M."/>
            <person name="Bargiela R."/>
            <person name="Peplies J."/>
            <person name="Huws S.A."/>
            <person name="Newbold C.J."/>
            <person name="Golyshin P.N."/>
            <person name="Simon M.A."/>
            <person name="Lopez G."/>
            <person name="Yakimov M.M."/>
            <person name="Ferrer M."/>
        </authorList>
    </citation>
    <scope>NUCLEOTIDE SEQUENCE</scope>
</reference>
<evidence type="ECO:0000313" key="1">
    <source>
        <dbReference type="EMBL" id="EJX07777.1"/>
    </source>
</evidence>
<dbReference type="AlphaFoldDB" id="J9GJC2"/>
<accession>J9GJC2</accession>
<proteinExistence type="predicted"/>
<protein>
    <submittedName>
        <fullName evidence="1">Uncharacterized protein</fullName>
    </submittedName>
</protein>
<dbReference type="EMBL" id="AMCI01000791">
    <property type="protein sequence ID" value="EJX07777.1"/>
    <property type="molecule type" value="Genomic_DNA"/>
</dbReference>
<organism evidence="1">
    <name type="scientific">gut metagenome</name>
    <dbReference type="NCBI Taxonomy" id="749906"/>
    <lineage>
        <taxon>unclassified sequences</taxon>
        <taxon>metagenomes</taxon>
        <taxon>organismal metagenomes</taxon>
    </lineage>
</organism>
<name>J9GJC2_9ZZZZ</name>
<comment type="caution">
    <text evidence="1">The sequence shown here is derived from an EMBL/GenBank/DDBJ whole genome shotgun (WGS) entry which is preliminary data.</text>
</comment>
<sequence length="254" mass="27373">MAEEIKYIQYTSRIKSTAFDGVLVETDQIKDIAQNKFQKDINAEVKKGLDDVQKKINNSLAGLYRLMGTKANISEVLALPHAKKGDVWNVTADFNLNGNHYPAGTNVVAIADFNLGGNIASQWDTLGGTVDLNGMVTLPKGAAGTLTYDKVNHTVTFNWTRHGNSSGSLVELSSKATGIASQEEMTAALGNKVDQTAYNNKLVEIANSINKKVDTTTYNAKVSELNTAIGKKVDTTAYNAKVSALEAKDVQLNT</sequence>
<gene>
    <name evidence="1" type="ORF">EVA_04112</name>
</gene>